<dbReference type="GO" id="GO:0005783">
    <property type="term" value="C:endoplasmic reticulum"/>
    <property type="evidence" value="ECO:0007669"/>
    <property type="project" value="UniProtKB-SubCell"/>
</dbReference>
<dbReference type="EMBL" id="CAJPEV010000614">
    <property type="protein sequence ID" value="CAG0886935.1"/>
    <property type="molecule type" value="Genomic_DNA"/>
</dbReference>
<dbReference type="Gene3D" id="2.60.40.1760">
    <property type="entry name" value="glycosyl hydrolase (family 31)"/>
    <property type="match status" value="1"/>
</dbReference>
<dbReference type="Gene3D" id="2.60.40.1180">
    <property type="entry name" value="Golgi alpha-mannosidase II"/>
    <property type="match status" value="2"/>
</dbReference>
<feature type="domain" description="Glycoside hydrolase family 31 TIM barrel" evidence="13">
    <location>
        <begin position="424"/>
        <end position="752"/>
    </location>
</feature>
<feature type="region of interest" description="Disordered" evidence="11">
    <location>
        <begin position="207"/>
        <end position="285"/>
    </location>
</feature>
<evidence type="ECO:0000256" key="12">
    <source>
        <dbReference type="SAM" id="SignalP"/>
    </source>
</evidence>
<keyword evidence="8 10" id="KW-0326">Glycosidase</keyword>
<dbReference type="InterPro" id="IPR011013">
    <property type="entry name" value="Gal_mutarotase_sf_dom"/>
</dbReference>
<dbReference type="CDD" id="cd06603">
    <property type="entry name" value="GH31_GANC_GANAB_alpha"/>
    <property type="match status" value="1"/>
</dbReference>
<evidence type="ECO:0000256" key="6">
    <source>
        <dbReference type="ARBA" id="ARBA00022824"/>
    </source>
</evidence>
<evidence type="ECO:0000256" key="10">
    <source>
        <dbReference type="RuleBase" id="RU361185"/>
    </source>
</evidence>
<feature type="chain" id="PRO_5036402424" description="Glucosidase II subunit alpha" evidence="12">
    <location>
        <begin position="28"/>
        <end position="982"/>
    </location>
</feature>
<evidence type="ECO:0000256" key="7">
    <source>
        <dbReference type="ARBA" id="ARBA00023180"/>
    </source>
</evidence>
<dbReference type="EMBL" id="LR900131">
    <property type="protein sequence ID" value="CAD7244331.1"/>
    <property type="molecule type" value="Genomic_DNA"/>
</dbReference>
<dbReference type="GO" id="GO:0090599">
    <property type="term" value="F:alpha-glucosidase activity"/>
    <property type="evidence" value="ECO:0007669"/>
    <property type="project" value="TreeGrafter"/>
</dbReference>
<feature type="domain" description="Glycosyl hydrolase family 31 C-terminal" evidence="15">
    <location>
        <begin position="760"/>
        <end position="848"/>
    </location>
</feature>
<dbReference type="FunFam" id="2.60.40.1180:FF:000023">
    <property type="entry name" value="neutral alpha-glucosidase AB isoform X2"/>
    <property type="match status" value="1"/>
</dbReference>
<evidence type="ECO:0000256" key="11">
    <source>
        <dbReference type="SAM" id="MobiDB-lite"/>
    </source>
</evidence>
<organism evidence="16">
    <name type="scientific">Darwinula stevensoni</name>
    <dbReference type="NCBI Taxonomy" id="69355"/>
    <lineage>
        <taxon>Eukaryota</taxon>
        <taxon>Metazoa</taxon>
        <taxon>Ecdysozoa</taxon>
        <taxon>Arthropoda</taxon>
        <taxon>Crustacea</taxon>
        <taxon>Oligostraca</taxon>
        <taxon>Ostracoda</taxon>
        <taxon>Podocopa</taxon>
        <taxon>Podocopida</taxon>
        <taxon>Darwinulocopina</taxon>
        <taxon>Darwinuloidea</taxon>
        <taxon>Darwinulidae</taxon>
        <taxon>Darwinula</taxon>
    </lineage>
</organism>
<accession>A0A7R8X5B2</accession>
<dbReference type="InterPro" id="IPR000322">
    <property type="entry name" value="Glyco_hydro_31_TIM"/>
</dbReference>
<evidence type="ECO:0000256" key="9">
    <source>
        <dbReference type="ARBA" id="ARBA00042895"/>
    </source>
</evidence>
<dbReference type="Pfam" id="PF01055">
    <property type="entry name" value="Glyco_hydro_31_2nd"/>
    <property type="match status" value="1"/>
</dbReference>
<dbReference type="PANTHER" id="PTHR22762:SF54">
    <property type="entry name" value="BCDNA.GH04962"/>
    <property type="match status" value="1"/>
</dbReference>
<keyword evidence="6" id="KW-0256">Endoplasmic reticulum</keyword>
<feature type="domain" description="Glycoside hydrolase family 31 N-terminal" evidence="14">
    <location>
        <begin position="84"/>
        <end position="369"/>
    </location>
</feature>
<dbReference type="CDD" id="cd14752">
    <property type="entry name" value="GH31_N"/>
    <property type="match status" value="1"/>
</dbReference>
<gene>
    <name evidence="16" type="ORF">DSTB1V02_LOCUS4229</name>
</gene>
<dbReference type="Pfam" id="PF21365">
    <property type="entry name" value="Glyco_hydro_31_3rd"/>
    <property type="match status" value="1"/>
</dbReference>
<dbReference type="InterPro" id="IPR013780">
    <property type="entry name" value="Glyco_hydro_b"/>
</dbReference>
<evidence type="ECO:0000256" key="2">
    <source>
        <dbReference type="ARBA" id="ARBA00004833"/>
    </source>
</evidence>
<reference evidence="16" key="1">
    <citation type="submission" date="2020-11" db="EMBL/GenBank/DDBJ databases">
        <authorList>
            <person name="Tran Van P."/>
        </authorList>
    </citation>
    <scope>NUCLEOTIDE SEQUENCE</scope>
</reference>
<dbReference type="Pfam" id="PF13802">
    <property type="entry name" value="Gal_mutarotas_2"/>
    <property type="match status" value="1"/>
</dbReference>
<feature type="compositionally biased region" description="Basic and acidic residues" evidence="11">
    <location>
        <begin position="229"/>
        <end position="260"/>
    </location>
</feature>
<keyword evidence="17" id="KW-1185">Reference proteome</keyword>
<evidence type="ECO:0000259" key="13">
    <source>
        <dbReference type="Pfam" id="PF01055"/>
    </source>
</evidence>
<protein>
    <recommendedName>
        <fullName evidence="9">Glucosidase II subunit alpha</fullName>
    </recommendedName>
</protein>
<dbReference type="GO" id="GO:0030246">
    <property type="term" value="F:carbohydrate binding"/>
    <property type="evidence" value="ECO:0007669"/>
    <property type="project" value="InterPro"/>
</dbReference>
<dbReference type="SUPFAM" id="SSF74650">
    <property type="entry name" value="Galactose mutarotase-like"/>
    <property type="match status" value="1"/>
</dbReference>
<sequence>MYRKMLGCARRICVLTFLALCVGLSTAVERHKFKTCQQSAFCRRNRELSPGESAYHTLLETLRVDDPGFLVELLNTKTGRVFQLEVNALKDNSLRMKITEKAPLQPRFEVDLFPVLNGTPAQSSLQLLQKNADVVKFTLKEYPESEVHLYVKPFKIELLAGGEPVIIANARGLFNFEHTREHPKSSSESGTKSQGWVHSVWEKMGNWVGTGRKSGSEDEVQNPSETEGDGEKKENEHEEVLDGESDKKIEVEGEGEKMKGEEEEEEREGMWEESFGGHKDSKPNGPTAVAMDFLFPKAQEVYGLPEHGDHLPLRNTRKEDPYRLYNLDVFEYEVWNQMALYGSIPFMLAHGDARTVGILWLNAAETWIDVEKQSGSILNFVSGGSTDGVNTHWISESGIIDVFFYLGPRPKDIMRQNALVTGSTPLPQYFAVGFHHSRWNYKDEEDVRTVDANFDIHHIPYDVLWLDIEHTDSKKYFTWDSHKFPNSIEMINSLASRGRKMVTIVDPHIKKDGGYFLHQEASSRGYYVKNSKGDDYDGWCWPGSSAYLDFLSEEVQDYWASLYSLDKYQGSTLDLYTWNDMNEPSVFNGPEVTMPKDLKHVGGWEHRDVHNLYGFLNHMSTHKGHLLRSNGQLRPFILTRAAFVGSQRYAAIWTGDNMAKWEHLKATIPMCISLSLAGMSFCGADVGGFFQDPSEELLIRWYQAAVFQPFLRVHSHIDTKRREPWLFSENALRIFRDTIRKRYSYLPLWYTLFYENEIKGMPPMRPLWMEYPTDRNTFTMEDQHLLGDALLVHPVTDEGAKSVTVYFPGQGQLWYDTDTFELFSGAQSIDVPVNLDKVPVYQRGGTVISKKERMRRSSALTHHDPYTLVVALDAMGGAQGTLYIDDGVSFEYRKNHHLYIEFVFENDHLISRKIHEEAYYNTKSWLEKVLVVGYKRRPTEIFISSHDHGIQPLHFKYDEEQKLLTIRKPDVNMATDFRIEIK</sequence>
<evidence type="ECO:0000256" key="4">
    <source>
        <dbReference type="ARBA" id="ARBA00022729"/>
    </source>
</evidence>
<name>A0A7R8X5B2_9CRUS</name>
<evidence type="ECO:0000256" key="1">
    <source>
        <dbReference type="ARBA" id="ARBA00004240"/>
    </source>
</evidence>
<dbReference type="InterPro" id="IPR048395">
    <property type="entry name" value="Glyco_hydro_31_C"/>
</dbReference>
<dbReference type="OrthoDB" id="3237269at2759"/>
<dbReference type="Proteomes" id="UP000677054">
    <property type="component" value="Unassembled WGS sequence"/>
</dbReference>
<feature type="signal peptide" evidence="12">
    <location>
        <begin position="1"/>
        <end position="27"/>
    </location>
</feature>
<evidence type="ECO:0000313" key="16">
    <source>
        <dbReference type="EMBL" id="CAD7244331.1"/>
    </source>
</evidence>
<comment type="pathway">
    <text evidence="2">Glycan metabolism; N-glycan metabolism.</text>
</comment>
<dbReference type="AlphaFoldDB" id="A0A7R8X5B2"/>
<dbReference type="SUPFAM" id="SSF51445">
    <property type="entry name" value="(Trans)glycosidases"/>
    <property type="match status" value="1"/>
</dbReference>
<keyword evidence="5 10" id="KW-0378">Hydrolase</keyword>
<evidence type="ECO:0000256" key="5">
    <source>
        <dbReference type="ARBA" id="ARBA00022801"/>
    </source>
</evidence>
<evidence type="ECO:0000256" key="8">
    <source>
        <dbReference type="ARBA" id="ARBA00023295"/>
    </source>
</evidence>
<keyword evidence="4 12" id="KW-0732">Signal</keyword>
<proteinExistence type="inferred from homology"/>
<evidence type="ECO:0000313" key="17">
    <source>
        <dbReference type="Proteomes" id="UP000677054"/>
    </source>
</evidence>
<dbReference type="FunFam" id="3.20.20.80:FF:000039">
    <property type="entry name" value="Glucosidase, alpha neutral C"/>
    <property type="match status" value="1"/>
</dbReference>
<evidence type="ECO:0000259" key="14">
    <source>
        <dbReference type="Pfam" id="PF13802"/>
    </source>
</evidence>
<keyword evidence="7" id="KW-0325">Glycoprotein</keyword>
<dbReference type="Gene3D" id="3.20.20.80">
    <property type="entry name" value="Glycosidases"/>
    <property type="match status" value="2"/>
</dbReference>
<dbReference type="PANTHER" id="PTHR22762">
    <property type="entry name" value="ALPHA-GLUCOSIDASE"/>
    <property type="match status" value="1"/>
</dbReference>
<dbReference type="InterPro" id="IPR017853">
    <property type="entry name" value="GH"/>
</dbReference>
<evidence type="ECO:0000259" key="15">
    <source>
        <dbReference type="Pfam" id="PF21365"/>
    </source>
</evidence>
<dbReference type="SUPFAM" id="SSF51011">
    <property type="entry name" value="Glycosyl hydrolase domain"/>
    <property type="match status" value="1"/>
</dbReference>
<dbReference type="InterPro" id="IPR025887">
    <property type="entry name" value="Glyco_hydro_31_N_dom"/>
</dbReference>
<comment type="subcellular location">
    <subcellularLocation>
        <location evidence="1">Endoplasmic reticulum</location>
    </subcellularLocation>
</comment>
<dbReference type="GO" id="GO:0005975">
    <property type="term" value="P:carbohydrate metabolic process"/>
    <property type="evidence" value="ECO:0007669"/>
    <property type="project" value="InterPro"/>
</dbReference>
<comment type="similarity">
    <text evidence="3 10">Belongs to the glycosyl hydrolase 31 family.</text>
</comment>
<dbReference type="GO" id="GO:0006491">
    <property type="term" value="P:N-glycan processing"/>
    <property type="evidence" value="ECO:0007669"/>
    <property type="project" value="TreeGrafter"/>
</dbReference>
<evidence type="ECO:0000256" key="3">
    <source>
        <dbReference type="ARBA" id="ARBA00007806"/>
    </source>
</evidence>